<dbReference type="Proteomes" id="UP000190961">
    <property type="component" value="Unassembled WGS sequence"/>
</dbReference>
<evidence type="ECO:0000313" key="1">
    <source>
        <dbReference type="EMBL" id="SKC61758.1"/>
    </source>
</evidence>
<proteinExistence type="predicted"/>
<dbReference type="EMBL" id="FUZU01000001">
    <property type="protein sequence ID" value="SKC61758.1"/>
    <property type="molecule type" value="Genomic_DNA"/>
</dbReference>
<sequence length="182" mass="20801">MDGLYRQSSIKICGRFFCVLSTRRSFKLYGSVKLRNLFGLLIEKILVSCLHNKYSMRTFIMSLLVISSLHASAQIKSSESSNSLLSFFRTKKTSDTFSFRAIKHAPVLSSADSYAPGQYWQTSSYTTYSENGRIRTTHIFDVNGQLRESRPSVSLKKSGALSYLRVQFSFQRQPTLFTYTIH</sequence>
<dbReference type="STRING" id="688867.SAMN05660236_2067"/>
<dbReference type="AlphaFoldDB" id="A0A1T5KEH7"/>
<evidence type="ECO:0000313" key="2">
    <source>
        <dbReference type="Proteomes" id="UP000190961"/>
    </source>
</evidence>
<gene>
    <name evidence="1" type="ORF">SAMN05660236_2067</name>
</gene>
<protein>
    <submittedName>
        <fullName evidence="1">Uncharacterized protein</fullName>
    </submittedName>
</protein>
<keyword evidence="2" id="KW-1185">Reference proteome</keyword>
<accession>A0A1T5KEH7</accession>
<name>A0A1T5KEH7_9BACT</name>
<reference evidence="1 2" key="1">
    <citation type="submission" date="2017-02" db="EMBL/GenBank/DDBJ databases">
        <authorList>
            <person name="Peterson S.W."/>
        </authorList>
    </citation>
    <scope>NUCLEOTIDE SEQUENCE [LARGE SCALE GENOMIC DNA]</scope>
    <source>
        <strain evidence="1 2">DSM 25262</strain>
    </source>
</reference>
<organism evidence="1 2">
    <name type="scientific">Ohtaekwangia koreensis</name>
    <dbReference type="NCBI Taxonomy" id="688867"/>
    <lineage>
        <taxon>Bacteria</taxon>
        <taxon>Pseudomonadati</taxon>
        <taxon>Bacteroidota</taxon>
        <taxon>Cytophagia</taxon>
        <taxon>Cytophagales</taxon>
        <taxon>Fulvivirgaceae</taxon>
        <taxon>Ohtaekwangia</taxon>
    </lineage>
</organism>